<name>A0AAD6IJP0_PENCN</name>
<reference evidence="2" key="2">
    <citation type="submission" date="2023-01" db="EMBL/GenBank/DDBJ databases">
        <authorList>
            <person name="Petersen C."/>
        </authorList>
    </citation>
    <scope>NUCLEOTIDE SEQUENCE</scope>
    <source>
        <strain evidence="2">IBT 15450</strain>
    </source>
</reference>
<accession>A0AAD6IJP0</accession>
<organism evidence="2 3">
    <name type="scientific">Penicillium canescens</name>
    <dbReference type="NCBI Taxonomy" id="5083"/>
    <lineage>
        <taxon>Eukaryota</taxon>
        <taxon>Fungi</taxon>
        <taxon>Dikarya</taxon>
        <taxon>Ascomycota</taxon>
        <taxon>Pezizomycotina</taxon>
        <taxon>Eurotiomycetes</taxon>
        <taxon>Eurotiomycetidae</taxon>
        <taxon>Eurotiales</taxon>
        <taxon>Aspergillaceae</taxon>
        <taxon>Penicillium</taxon>
    </lineage>
</organism>
<proteinExistence type="predicted"/>
<dbReference type="GO" id="GO:0016787">
    <property type="term" value="F:hydrolase activity"/>
    <property type="evidence" value="ECO:0007669"/>
    <property type="project" value="UniProtKB-KW"/>
</dbReference>
<reference evidence="2" key="1">
    <citation type="journal article" date="2023" name="IMA Fungus">
        <title>Comparative genomic study of the Penicillium genus elucidates a diverse pangenome and 15 lateral gene transfer events.</title>
        <authorList>
            <person name="Petersen C."/>
            <person name="Sorensen T."/>
            <person name="Nielsen M.R."/>
            <person name="Sondergaard T.E."/>
            <person name="Sorensen J.L."/>
            <person name="Fitzpatrick D.A."/>
            <person name="Frisvad J.C."/>
            <person name="Nielsen K.L."/>
        </authorList>
    </citation>
    <scope>NUCLEOTIDE SEQUENCE</scope>
    <source>
        <strain evidence="2">IBT 15450</strain>
    </source>
</reference>
<evidence type="ECO:0000313" key="2">
    <source>
        <dbReference type="EMBL" id="KAJ6051349.1"/>
    </source>
</evidence>
<dbReference type="AlphaFoldDB" id="A0AAD6IJP0"/>
<feature type="region of interest" description="Disordered" evidence="1">
    <location>
        <begin position="15"/>
        <end position="73"/>
    </location>
</feature>
<keyword evidence="2" id="KW-0378">Hydrolase</keyword>
<evidence type="ECO:0000256" key="1">
    <source>
        <dbReference type="SAM" id="MobiDB-lite"/>
    </source>
</evidence>
<comment type="caution">
    <text evidence="2">The sequence shown here is derived from an EMBL/GenBank/DDBJ whole genome shotgun (WGS) entry which is preliminary data.</text>
</comment>
<feature type="compositionally biased region" description="Polar residues" evidence="1">
    <location>
        <begin position="61"/>
        <end position="73"/>
    </location>
</feature>
<evidence type="ECO:0000313" key="3">
    <source>
        <dbReference type="Proteomes" id="UP001219568"/>
    </source>
</evidence>
<gene>
    <name evidence="2" type="ORF">N7460_001883</name>
</gene>
<dbReference type="Proteomes" id="UP001219568">
    <property type="component" value="Unassembled WGS sequence"/>
</dbReference>
<keyword evidence="3" id="KW-1185">Reference proteome</keyword>
<dbReference type="EMBL" id="JAQJZL010000002">
    <property type="protein sequence ID" value="KAJ6051349.1"/>
    <property type="molecule type" value="Genomic_DNA"/>
</dbReference>
<sequence>MYTGCCSKSGGLFAQTLDEGGPGSTTNHNNLDPPDTSMSDADIEGGSDGSGDVDIADTLADSKSNAATWNRAP</sequence>
<protein>
    <submittedName>
        <fullName evidence="2">Glycoside hydrolase</fullName>
    </submittedName>
</protein>